<evidence type="ECO:0000313" key="9">
    <source>
        <dbReference type="Proteomes" id="UP000622317"/>
    </source>
</evidence>
<gene>
    <name evidence="8" type="ORF">IEN85_23325</name>
</gene>
<dbReference type="CDD" id="cd09000">
    <property type="entry name" value="GH43_SXA-like"/>
    <property type="match status" value="1"/>
</dbReference>
<dbReference type="InterPro" id="IPR006710">
    <property type="entry name" value="Glyco_hydro_43"/>
</dbReference>
<proteinExistence type="inferred from homology"/>
<dbReference type="Gene3D" id="2.115.10.20">
    <property type="entry name" value="Glycosyl hydrolase domain, family 43"/>
    <property type="match status" value="1"/>
</dbReference>
<dbReference type="EMBL" id="JACYFG010000061">
    <property type="protein sequence ID" value="MBD5782449.1"/>
    <property type="molecule type" value="Genomic_DNA"/>
</dbReference>
<feature type="site" description="Important for catalytic activity, responsible for pKa modulation of the active site Glu and correct orientation of both the proton donor and substrate" evidence="5">
    <location>
        <position position="129"/>
    </location>
</feature>
<comment type="caution">
    <text evidence="8">The sequence shown here is derived from an EMBL/GenBank/DDBJ whole genome shotgun (WGS) entry which is preliminary data.</text>
</comment>
<dbReference type="InterPro" id="IPR023296">
    <property type="entry name" value="Glyco_hydro_beta-prop_sf"/>
</dbReference>
<comment type="similarity">
    <text evidence="1 6">Belongs to the glycosyl hydrolase 43 family.</text>
</comment>
<reference evidence="8" key="1">
    <citation type="submission" date="2020-09" db="EMBL/GenBank/DDBJ databases">
        <title>Pelagicoccus enzymogenes sp. nov. with an EPS production, isolated from marine sediment.</title>
        <authorList>
            <person name="Feng X."/>
        </authorList>
    </citation>
    <scope>NUCLEOTIDE SEQUENCE</scope>
    <source>
        <strain evidence="8">NFK12</strain>
    </source>
</reference>
<dbReference type="SUPFAM" id="SSF49899">
    <property type="entry name" value="Concanavalin A-like lectins/glucanases"/>
    <property type="match status" value="1"/>
</dbReference>
<name>A0A927FDK7_9BACT</name>
<sequence length="528" mass="59206">MNPTLQNPILPGFNPDPSLIAVGNDFYIATSTFEWFPGVQIHHSTDLANWQLVSRPLERTSQLDMTGNPDSGGVWAPCLSHCDDTFFLVYTDVKEMRSSYKASRSYLVTSKRIDDDWSDPVHLPVSGFDQSLFHAPDGRKFLTWLVWDDRPGADPFGGIMLQEYDHPNKRLLGTPRKIFSGTEIGRTEGPHLYWKDGYFYLMTAEGGTGWEHAVSLARSHDLYGPYETCPHNPIVTSHRKHEATLKRAGHGSIAQAPNGRWYLAHLCSRPIPHRGCSTMGRETALQEVEWTADGWLQLTSGNNAPASIVTLPQPATQTRDRSQHYSFDTLALPSDFQTLRLPLDEKRLSLTERPGFLRLRGELPFCTRGPQSLVARRQQAARYTATTCVDFSPSSFQERAGLVCYYSSENYYYAAISQDEALGRVLLILFAHKSLTYQFACDPVPIPTAGSVYLRAEVDYEHLDFSYSLDGENWTAFGPTLDYSILSDESAGAHENFTGSFVGLCCQDLTGNFAAADFPFLDYQEHHA</sequence>
<keyword evidence="3 6" id="KW-0326">Glycosidase</keyword>
<evidence type="ECO:0000313" key="8">
    <source>
        <dbReference type="EMBL" id="MBD5782449.1"/>
    </source>
</evidence>
<dbReference type="Proteomes" id="UP000622317">
    <property type="component" value="Unassembled WGS sequence"/>
</dbReference>
<evidence type="ECO:0000256" key="2">
    <source>
        <dbReference type="ARBA" id="ARBA00022801"/>
    </source>
</evidence>
<dbReference type="Gene3D" id="2.60.120.200">
    <property type="match status" value="1"/>
</dbReference>
<protein>
    <submittedName>
        <fullName evidence="8">Glycoside hydrolase family 43 protein</fullName>
    </submittedName>
</protein>
<keyword evidence="2 6" id="KW-0378">Hydrolase</keyword>
<evidence type="ECO:0000256" key="3">
    <source>
        <dbReference type="ARBA" id="ARBA00023295"/>
    </source>
</evidence>
<dbReference type="GO" id="GO:0004553">
    <property type="term" value="F:hydrolase activity, hydrolyzing O-glycosyl compounds"/>
    <property type="evidence" value="ECO:0007669"/>
    <property type="project" value="InterPro"/>
</dbReference>
<dbReference type="AlphaFoldDB" id="A0A927FDK7"/>
<dbReference type="GO" id="GO:0005975">
    <property type="term" value="P:carbohydrate metabolic process"/>
    <property type="evidence" value="ECO:0007669"/>
    <property type="project" value="InterPro"/>
</dbReference>
<dbReference type="InterPro" id="IPR041542">
    <property type="entry name" value="GH43_C2"/>
</dbReference>
<dbReference type="InterPro" id="IPR013320">
    <property type="entry name" value="ConA-like_dom_sf"/>
</dbReference>
<dbReference type="SUPFAM" id="SSF75005">
    <property type="entry name" value="Arabinanase/levansucrase/invertase"/>
    <property type="match status" value="1"/>
</dbReference>
<dbReference type="RefSeq" id="WP_191619530.1">
    <property type="nucleotide sequence ID" value="NZ_JACYFG010000061.1"/>
</dbReference>
<dbReference type="PANTHER" id="PTHR42812:SF12">
    <property type="entry name" value="BETA-XYLOSIDASE-RELATED"/>
    <property type="match status" value="1"/>
</dbReference>
<evidence type="ECO:0000256" key="4">
    <source>
        <dbReference type="PIRSR" id="PIRSR606710-1"/>
    </source>
</evidence>
<evidence type="ECO:0000256" key="5">
    <source>
        <dbReference type="PIRSR" id="PIRSR606710-2"/>
    </source>
</evidence>
<feature type="domain" description="Beta-xylosidase C-terminal Concanavalin A-like" evidence="7">
    <location>
        <begin position="326"/>
        <end position="524"/>
    </location>
</feature>
<evidence type="ECO:0000259" key="7">
    <source>
        <dbReference type="Pfam" id="PF17851"/>
    </source>
</evidence>
<evidence type="ECO:0000256" key="1">
    <source>
        <dbReference type="ARBA" id="ARBA00009865"/>
    </source>
</evidence>
<accession>A0A927FDK7</accession>
<evidence type="ECO:0000256" key="6">
    <source>
        <dbReference type="RuleBase" id="RU361187"/>
    </source>
</evidence>
<dbReference type="Pfam" id="PF04616">
    <property type="entry name" value="Glyco_hydro_43"/>
    <property type="match status" value="1"/>
</dbReference>
<dbReference type="Pfam" id="PF17851">
    <property type="entry name" value="GH43_C2"/>
    <property type="match status" value="1"/>
</dbReference>
<dbReference type="PANTHER" id="PTHR42812">
    <property type="entry name" value="BETA-XYLOSIDASE"/>
    <property type="match status" value="1"/>
</dbReference>
<organism evidence="8 9">
    <name type="scientific">Pelagicoccus enzymogenes</name>
    <dbReference type="NCBI Taxonomy" id="2773457"/>
    <lineage>
        <taxon>Bacteria</taxon>
        <taxon>Pseudomonadati</taxon>
        <taxon>Verrucomicrobiota</taxon>
        <taxon>Opitutia</taxon>
        <taxon>Puniceicoccales</taxon>
        <taxon>Pelagicoccaceae</taxon>
        <taxon>Pelagicoccus</taxon>
    </lineage>
</organism>
<dbReference type="InterPro" id="IPR051795">
    <property type="entry name" value="Glycosyl_Hydrlase_43"/>
</dbReference>
<feature type="active site" description="Proton donor" evidence="4">
    <location>
        <position position="188"/>
    </location>
</feature>
<keyword evidence="9" id="KW-1185">Reference proteome</keyword>
<feature type="active site" description="Proton acceptor" evidence="4">
    <location>
        <position position="16"/>
    </location>
</feature>